<organism evidence="3 4">
    <name type="scientific">Mycolicibacterium grossiae</name>
    <dbReference type="NCBI Taxonomy" id="1552759"/>
    <lineage>
        <taxon>Bacteria</taxon>
        <taxon>Bacillati</taxon>
        <taxon>Actinomycetota</taxon>
        <taxon>Actinomycetes</taxon>
        <taxon>Mycobacteriales</taxon>
        <taxon>Mycobacteriaceae</taxon>
        <taxon>Mycolicibacterium</taxon>
    </lineage>
</organism>
<evidence type="ECO:0000256" key="1">
    <source>
        <dbReference type="SAM" id="MobiDB-lite"/>
    </source>
</evidence>
<evidence type="ECO:0000313" key="4">
    <source>
        <dbReference type="Proteomes" id="UP000178953"/>
    </source>
</evidence>
<dbReference type="PANTHER" id="PTHR43842">
    <property type="entry name" value="PROPIONYL-COA CARBOXYLASE BETA CHAIN"/>
    <property type="match status" value="1"/>
</dbReference>
<dbReference type="Proteomes" id="UP000178953">
    <property type="component" value="Unassembled WGS sequence"/>
</dbReference>
<dbReference type="InterPro" id="IPR029045">
    <property type="entry name" value="ClpP/crotonase-like_dom_sf"/>
</dbReference>
<name>A0A1E8PZB4_9MYCO</name>
<dbReference type="OrthoDB" id="9803706at2"/>
<dbReference type="RefSeq" id="WP_070355264.1">
    <property type="nucleotide sequence ID" value="NZ_CP043474.1"/>
</dbReference>
<dbReference type="SUPFAM" id="SSF52096">
    <property type="entry name" value="ClpP/crotonase"/>
    <property type="match status" value="2"/>
</dbReference>
<dbReference type="Gene3D" id="3.90.226.10">
    <property type="entry name" value="2-enoyl-CoA Hydratase, Chain A, domain 1"/>
    <property type="match status" value="2"/>
</dbReference>
<feature type="domain" description="CoA carboxyltransferase C-terminal" evidence="2">
    <location>
        <begin position="272"/>
        <end position="516"/>
    </location>
</feature>
<sequence length="528" mass="55894">MSEQHADQPDALREDHRELLRRRALTEDAARPDAVERRHARGGRTARENLADLVDAGSFVEYGRFAIAAQRQRRDVDDLIARTPADGLIAGTARINGDQFGPERSACAVLSYDYTVLAGTQGALGHHKKDRLFDLIERMHLPTVFFAEGGGGRPGDTDYPVVSSLDVRAFALWAKLSGLVPRIAIVKGRCFAGNAVIAGCSDLIVATEDASIGMGGPAMIAGGGLGDVHPDEVGPIAVQSPNGVVDVVTADEAHAVAVTKTLLGYFQGATAPGDAPDQTALRTAVPERARRAYRVTPIVETLCDAGSVTFLREKFAPEMVTALGRIGGRPVGVIANNTLVMAGAITARAADKAARFLQLCESFGLPVISLIDCPGYMVGPAAEAEGLVRRGSRLLLAGAALTVPLIAVVLRRGYGLGAQAMAGGSLREPLLTVAWPGAHLGPMGLEGAVRLGLRKEIEAIDDETAREDFVRQATAAAQDNAKALNAAMLFEIDDVIDPAETRGRILDTLIAAGTPQRDTRPRRFVDSW</sequence>
<dbReference type="PROSITE" id="PS50989">
    <property type="entry name" value="COA_CT_CTER"/>
    <property type="match status" value="1"/>
</dbReference>
<proteinExistence type="predicted"/>
<dbReference type="EMBL" id="MCHX01000064">
    <property type="protein sequence ID" value="OFJ51501.1"/>
    <property type="molecule type" value="Genomic_DNA"/>
</dbReference>
<comment type="caution">
    <text evidence="3">The sequence shown here is derived from an EMBL/GenBank/DDBJ whole genome shotgun (WGS) entry which is preliminary data.</text>
</comment>
<evidence type="ECO:0000313" key="3">
    <source>
        <dbReference type="EMBL" id="OFJ51501.1"/>
    </source>
</evidence>
<dbReference type="Pfam" id="PF01039">
    <property type="entry name" value="Carboxyl_trans"/>
    <property type="match status" value="1"/>
</dbReference>
<dbReference type="InterPro" id="IPR034733">
    <property type="entry name" value="AcCoA_carboxyl_beta"/>
</dbReference>
<dbReference type="InterPro" id="IPR011763">
    <property type="entry name" value="COA_CT_C"/>
</dbReference>
<keyword evidence="4" id="KW-1185">Reference proteome</keyword>
<dbReference type="GO" id="GO:0004658">
    <property type="term" value="F:propionyl-CoA carboxylase activity"/>
    <property type="evidence" value="ECO:0007669"/>
    <property type="project" value="TreeGrafter"/>
</dbReference>
<reference evidence="3 4" key="1">
    <citation type="submission" date="2016-09" db="EMBL/GenBank/DDBJ databases">
        <title>genome sequence of Mycobacterium sp. 739 SCH.</title>
        <authorList>
            <person name="Greninger A.L."/>
            <person name="Qin X."/>
            <person name="Jerome K."/>
            <person name="Vora S."/>
            <person name="Quinn K."/>
        </authorList>
    </citation>
    <scope>NUCLEOTIDE SEQUENCE [LARGE SCALE GENOMIC DNA]</scope>
    <source>
        <strain evidence="3 4">SCH</strain>
    </source>
</reference>
<accession>A0A1E8PZB4</accession>
<gene>
    <name evidence="3" type="ORF">BEL07_22370</name>
</gene>
<dbReference type="AlphaFoldDB" id="A0A1E8PZB4"/>
<feature type="compositionally biased region" description="Basic and acidic residues" evidence="1">
    <location>
        <begin position="24"/>
        <end position="37"/>
    </location>
</feature>
<dbReference type="InterPro" id="IPR051047">
    <property type="entry name" value="AccD/PCCB"/>
</dbReference>
<dbReference type="PANTHER" id="PTHR43842:SF2">
    <property type="entry name" value="PROPIONYL-COA CARBOXYLASE BETA CHAIN, MITOCHONDRIAL"/>
    <property type="match status" value="1"/>
</dbReference>
<feature type="region of interest" description="Disordered" evidence="1">
    <location>
        <begin position="23"/>
        <end position="42"/>
    </location>
</feature>
<evidence type="ECO:0000259" key="2">
    <source>
        <dbReference type="PROSITE" id="PS50989"/>
    </source>
</evidence>
<protein>
    <submittedName>
        <fullName evidence="3">Biotin carboxylase</fullName>
    </submittedName>
</protein>